<name>A0A2J8T574_PONAB</name>
<dbReference type="EMBL" id="NDHI03003519">
    <property type="protein sequence ID" value="PNJ28176.1"/>
    <property type="molecule type" value="Genomic_DNA"/>
</dbReference>
<dbReference type="AlphaFoldDB" id="A0A2J8T574"/>
<organism evidence="4">
    <name type="scientific">Pongo abelii</name>
    <name type="common">Sumatran orangutan</name>
    <name type="synonym">Pongo pygmaeus abelii</name>
    <dbReference type="NCBI Taxonomy" id="9601"/>
    <lineage>
        <taxon>Eukaryota</taxon>
        <taxon>Metazoa</taxon>
        <taxon>Chordata</taxon>
        <taxon>Craniata</taxon>
        <taxon>Vertebrata</taxon>
        <taxon>Euteleostomi</taxon>
        <taxon>Mammalia</taxon>
        <taxon>Eutheria</taxon>
        <taxon>Euarchontoglires</taxon>
        <taxon>Primates</taxon>
        <taxon>Haplorrhini</taxon>
        <taxon>Catarrhini</taxon>
        <taxon>Hominidae</taxon>
        <taxon>Pongo</taxon>
    </lineage>
</organism>
<dbReference type="SUPFAM" id="SSF109640">
    <property type="entry name" value="KRAB domain (Kruppel-associated box)"/>
    <property type="match status" value="1"/>
</dbReference>
<evidence type="ECO:0000259" key="3">
    <source>
        <dbReference type="PROSITE" id="PS50805"/>
    </source>
</evidence>
<protein>
    <submittedName>
        <fullName evidence="4">ZNF682 isoform 8</fullName>
    </submittedName>
</protein>
<comment type="caution">
    <text evidence="4">The sequence shown here is derived from an EMBL/GenBank/DDBJ whole genome shotgun (WGS) entry which is preliminary data.</text>
</comment>
<evidence type="ECO:0000313" key="4">
    <source>
        <dbReference type="EMBL" id="PNJ28176.1"/>
    </source>
</evidence>
<dbReference type="GO" id="GO:0006355">
    <property type="term" value="P:regulation of DNA-templated transcription"/>
    <property type="evidence" value="ECO:0007669"/>
    <property type="project" value="InterPro"/>
</dbReference>
<proteinExistence type="predicted"/>
<sequence>MLENYRNLVSLGLTVSKPELISCLEQRQEPWNVKRHETIAKPPAISSHYIEDFLPEQGMKDSFQKVILRRYASCGLEDLHLRKDGENVGEYKDQEKSYNGLNQCLSTLPSKIFPYNKCVKVFSKSSNLNRQNIRHTT</sequence>
<dbReference type="InterPro" id="IPR036051">
    <property type="entry name" value="KRAB_dom_sf"/>
</dbReference>
<comment type="subcellular location">
    <subcellularLocation>
        <location evidence="1">Nucleus</location>
    </subcellularLocation>
</comment>
<feature type="domain" description="KRAB" evidence="3">
    <location>
        <begin position="1"/>
        <end position="43"/>
    </location>
</feature>
<gene>
    <name evidence="4" type="ORF">CR201_G0037291</name>
</gene>
<evidence type="ECO:0000256" key="1">
    <source>
        <dbReference type="ARBA" id="ARBA00004123"/>
    </source>
</evidence>
<feature type="non-terminal residue" evidence="4">
    <location>
        <position position="137"/>
    </location>
</feature>
<dbReference type="InterPro" id="IPR001909">
    <property type="entry name" value="KRAB"/>
</dbReference>
<dbReference type="SMART" id="SM00349">
    <property type="entry name" value="KRAB"/>
    <property type="match status" value="1"/>
</dbReference>
<accession>A0A2J8T574</accession>
<keyword evidence="2" id="KW-0539">Nucleus</keyword>
<reference evidence="4" key="1">
    <citation type="submission" date="2017-12" db="EMBL/GenBank/DDBJ databases">
        <title>High-resolution comparative analysis of great ape genomes.</title>
        <authorList>
            <person name="Pollen A."/>
            <person name="Hastie A."/>
            <person name="Hormozdiari F."/>
            <person name="Dougherty M."/>
            <person name="Liu R."/>
            <person name="Chaisson M."/>
            <person name="Hoppe E."/>
            <person name="Hill C."/>
            <person name="Pang A."/>
            <person name="Hillier L."/>
            <person name="Baker C."/>
            <person name="Armstrong J."/>
            <person name="Shendure J."/>
            <person name="Paten B."/>
            <person name="Wilson R."/>
            <person name="Chao H."/>
            <person name="Schneider V."/>
            <person name="Ventura M."/>
            <person name="Kronenberg Z."/>
            <person name="Murali S."/>
            <person name="Gordon D."/>
            <person name="Cantsilieris S."/>
            <person name="Munson K."/>
            <person name="Nelson B."/>
            <person name="Raja A."/>
            <person name="Underwood J."/>
            <person name="Diekhans M."/>
            <person name="Fiddes I."/>
            <person name="Haussler D."/>
            <person name="Eichler E."/>
        </authorList>
    </citation>
    <scope>NUCLEOTIDE SEQUENCE [LARGE SCALE GENOMIC DNA]</scope>
    <source>
        <strain evidence="4">Susie</strain>
    </source>
</reference>
<dbReference type="PROSITE" id="PS50805">
    <property type="entry name" value="KRAB"/>
    <property type="match status" value="1"/>
</dbReference>
<evidence type="ECO:0000256" key="2">
    <source>
        <dbReference type="ARBA" id="ARBA00023242"/>
    </source>
</evidence>